<proteinExistence type="predicted"/>
<accession>A0ACB9M8P8</accession>
<evidence type="ECO:0000313" key="1">
    <source>
        <dbReference type="EMBL" id="KAI4319055.1"/>
    </source>
</evidence>
<gene>
    <name evidence="1" type="ORF">MLD38_032703</name>
</gene>
<protein>
    <submittedName>
        <fullName evidence="1">Uncharacterized protein</fullName>
    </submittedName>
</protein>
<organism evidence="1 2">
    <name type="scientific">Melastoma candidum</name>
    <dbReference type="NCBI Taxonomy" id="119954"/>
    <lineage>
        <taxon>Eukaryota</taxon>
        <taxon>Viridiplantae</taxon>
        <taxon>Streptophyta</taxon>
        <taxon>Embryophyta</taxon>
        <taxon>Tracheophyta</taxon>
        <taxon>Spermatophyta</taxon>
        <taxon>Magnoliopsida</taxon>
        <taxon>eudicotyledons</taxon>
        <taxon>Gunneridae</taxon>
        <taxon>Pentapetalae</taxon>
        <taxon>rosids</taxon>
        <taxon>malvids</taxon>
        <taxon>Myrtales</taxon>
        <taxon>Melastomataceae</taxon>
        <taxon>Melastomatoideae</taxon>
        <taxon>Melastomateae</taxon>
        <taxon>Melastoma</taxon>
    </lineage>
</organism>
<comment type="caution">
    <text evidence="1">The sequence shown here is derived from an EMBL/GenBank/DDBJ whole genome shotgun (WGS) entry which is preliminary data.</text>
</comment>
<reference evidence="2" key="1">
    <citation type="journal article" date="2023" name="Front. Plant Sci.">
        <title>Chromosomal-level genome assembly of Melastoma candidum provides insights into trichome evolution.</title>
        <authorList>
            <person name="Zhong Y."/>
            <person name="Wu W."/>
            <person name="Sun C."/>
            <person name="Zou P."/>
            <person name="Liu Y."/>
            <person name="Dai S."/>
            <person name="Zhou R."/>
        </authorList>
    </citation>
    <scope>NUCLEOTIDE SEQUENCE [LARGE SCALE GENOMIC DNA]</scope>
</reference>
<sequence length="1905" mass="210873">MTGIVDLNRIMDMNKRSPHRYTKVDSLLESHLHEVQDDEEERDREWRLHPHRTIEEILNDSISDSSSSHSSSPSPVHPTHRDHWALDETGDEILRTLSIDTVSSSPYPDNGLISQSNDSLPRVKSHFPPPPPPNVQRSSLFSGVRSNAKPGAAFAAASAASRTFPTPHAHAIKSQRALLTHASSSTNSAASEDVTFDALDLAKESSAAYDADDQVSLQDISKGDTDDTDKEDKTAEYKSAIPYKDVKADSPVLREEEDVVAADSEVLVEEEDSSIHMQPILPIGNDPDNTKFFSPPPVHTDGTPSDDGYTDMVPLPRDDTAEIDEIDALVQSKAEEFEITKLSEKFDDRTPQKLKKPLELAEEFERRKAFTGLHWEEGAVAQPMRLEGVRRGSTTLGYFDTSAGNYVTRTIGSSAFQRDHGSPQVLQVHPNFIAVGLTKGIIVVVPAKYSIAHVDNIETKMMMLGLQGDRINAAVTSMCFNQQGDLLLAGYANGHVAVWDLQRASAAKVIAGEHAAPVVHALFLGQDSQVTRQFKAVTGDTKGLLQLHSFSVVPLLNRFSFKTQCLLDGQNTGTVLSASALLNDDFTGGPSLSQGNNTSSGSSIGGMVGGVVGAEAGWKLFNESASLVEEGVVVLVTHQTALVVRLSPALKVYATLSRPDGVREGSMPYTAWKSMTQGSESSTQPAAGRVSLLAVAWDRKVQVAKLVSSDLKVCSKWALDSTAIGVAWLDDQMLVVMMVTGQICLFTRDGSIIHQTSFAVDGTGGDDLVMYHTQFVNIFGNPEKAYHNSIAVRGASVYFLGPFHLIISRLLPWKERIYVLRKGGDWMGALNMAMALYDGQAHGVIDLPRTLVAVQDAIMPYLVELLFSYVDEVFSYISVAFCNQVGKIQEMDEKSTSLQTEIKEQFTRVGGVAVEFCVHINRTDILFDDVFSKFVVVHHRETFLELLEPYILKDMLSSLPPEIMQALVEHYSSRGWLQRVEQCVLHMDISSLDFNQVVKLCREHGLYCALVYLFNRGLDDYRSPLEELLLVLRNSAGEDASVLGYRMLVYIKYCFSGLAFPPGRGTLPPARLPSLRAELVRFLLEKSDASKAQSGQAYYNLYYLLEVDAEATLDVLRYAFPTEGIQDHDASAGESVKQLIGEDNHSSIDTMILIQDMIDALIYILDEGGRKLDVVTTSKDGPQWSTRVDIGHLLEFIASFVSQKGARIPHHIFSKILKHLTRENTSFSGASLNNTRSAKEKEKQVLSLLDTVPKNDWDASFVLSLCEKAQFHQVCGFIYTLQDQYVTALESYMKDVDEPVHAFAYIEIALSQLYEIDRDSFRSAVISRIPRLICLSREGAFFLIMDHFSSERSRIISDLNGHQESLFLYLKTVIEVHFSGTLDFSCLRKVNVLDTSNTACKSIQLKGIEAYLERLSDFPKYLRNNPVYITEDMVEQYLELLCQYEPNSVLKFLEAFDSYQVEHCLQLCQRYGITDAAAFLLERVGDAGSALSLTLSCLNSKVKKLEDAVVQALSEGSTNASVSNKVSFFWKMEEVHDIRNVLHSCITLCQRNTPRLNPEESEALWFRLLDTFCAPLIGSGVIGAASVENNEDDCQMESSKSPGDEVGSIINWRISRSTVGAHILRRFFSHLVKEIVEGMIGYVRLPVIMSKLLSDNGNQEFGDFKLTILGMLGTYGFERRILDSAKSLIEDDTYYTMSLLKKGASHGFSPRSLVCCICNCLLTKISSSSTVRIFSCGHATHVQCENLDNEAHGMGSSLGCPICLPKKSQKANKSAHREDGLLGELSSRWLQLRGSNGPHANDSYNDPSDIIYTPPNISRYDVLTNLHKGKESLQIESIPQLRLAPPAVYHEKVKRGLGFINGESSGDFTKGKVGRSGPPRAVRKGSPLRFPLKTSIFGKEKYSKG</sequence>
<dbReference type="Proteomes" id="UP001057402">
    <property type="component" value="Chromosome 10"/>
</dbReference>
<keyword evidence="2" id="KW-1185">Reference proteome</keyword>
<evidence type="ECO:0000313" key="2">
    <source>
        <dbReference type="Proteomes" id="UP001057402"/>
    </source>
</evidence>
<dbReference type="EMBL" id="CM042889">
    <property type="protein sequence ID" value="KAI4319055.1"/>
    <property type="molecule type" value="Genomic_DNA"/>
</dbReference>
<name>A0ACB9M8P8_9MYRT</name>